<dbReference type="InterPro" id="IPR015890">
    <property type="entry name" value="Chorismate_C"/>
</dbReference>
<dbReference type="EMBL" id="BAABDL010000051">
    <property type="protein sequence ID" value="GAA4065296.1"/>
    <property type="molecule type" value="Genomic_DNA"/>
</dbReference>
<dbReference type="Gene3D" id="3.30.470.10">
    <property type="match status" value="1"/>
</dbReference>
<proteinExistence type="predicted"/>
<dbReference type="PRINTS" id="PR00095">
    <property type="entry name" value="ANTSNTHASEI"/>
</dbReference>
<comment type="caution">
    <text evidence="2">The sequence shown here is derived from an EMBL/GenBank/DDBJ whole genome shotgun (WGS) entry which is preliminary data.</text>
</comment>
<dbReference type="Pfam" id="PF01063">
    <property type="entry name" value="Aminotran_4"/>
    <property type="match status" value="1"/>
</dbReference>
<accession>A0ABP7VE18</accession>
<dbReference type="InterPro" id="IPR001544">
    <property type="entry name" value="Aminotrans_IV"/>
</dbReference>
<dbReference type="Proteomes" id="UP001501734">
    <property type="component" value="Unassembled WGS sequence"/>
</dbReference>
<dbReference type="PANTHER" id="PTHR11236">
    <property type="entry name" value="AMINOBENZOATE/ANTHRANILATE SYNTHASE"/>
    <property type="match status" value="1"/>
</dbReference>
<dbReference type="NCBIfam" id="TIGR00553">
    <property type="entry name" value="pabB"/>
    <property type="match status" value="1"/>
</dbReference>
<dbReference type="InterPro" id="IPR005802">
    <property type="entry name" value="ADC_synth_comp_1"/>
</dbReference>
<sequence length="579" mass="66343">MEEILLRFDFETQKEEQAPLQFTNPNRIFTTDQIDQVIPLLEQLELEHKRGKYLAGYLSYEAAQAFEPNYRTNKQLEMPLMWFASFDQPVELNLKKSKTAYTISNWQPTMTKQQYFDRIETIKAAIDRGDTGQINFTTQLINQFSGDSYHFYQQLLENQQASYSAYLDIGHFQILSASPELFFKVSQDKVTTRPMKGTIKRGRTLVEDQQNKANLLNSAKERAENLMIVDVLKDDLSKIAKPGSVKVPEQLTVETYPTLHQMTSTVTAELKENSRIIDWFTALFPCGSITGTPRLASMKLIDELELSAREVYCGAIGYITPDREAVFNVPIRTVVINQAKNQATYGVGGGITAGSEAEQEYAEIETKAAFLTKKRRSFSLIESLRLSDHQYPYLTYHLNRLADSAEYFDYPFDEQSIREQLIIFGENFSTKDYKVRLLLDHHGEVQLNAEEVFPTDASVNAYLADMPICRDNPFLYHKTTIRSQYDELSIDEQDNFSTLMWNEQGELTEFTIGNLVLKIAGQYVTPPVDSGLLPGVFRQTLLDQGIVNEAILRKEDLKKADEIWFINAVRGWVKVEKII</sequence>
<dbReference type="InterPro" id="IPR043132">
    <property type="entry name" value="BCAT-like_C"/>
</dbReference>
<dbReference type="InterPro" id="IPR019999">
    <property type="entry name" value="Anth_synth_I-like"/>
</dbReference>
<dbReference type="InterPro" id="IPR036038">
    <property type="entry name" value="Aminotransferase-like"/>
</dbReference>
<dbReference type="SUPFAM" id="SSF56322">
    <property type="entry name" value="ADC synthase"/>
    <property type="match status" value="1"/>
</dbReference>
<organism evidence="2 3">
    <name type="scientific">Amphibacillus indicireducens</name>
    <dbReference type="NCBI Taxonomy" id="1076330"/>
    <lineage>
        <taxon>Bacteria</taxon>
        <taxon>Bacillati</taxon>
        <taxon>Bacillota</taxon>
        <taxon>Bacilli</taxon>
        <taxon>Bacillales</taxon>
        <taxon>Bacillaceae</taxon>
        <taxon>Amphibacillus</taxon>
    </lineage>
</organism>
<dbReference type="Pfam" id="PF00425">
    <property type="entry name" value="Chorismate_bind"/>
    <property type="match status" value="1"/>
</dbReference>
<keyword evidence="3" id="KW-1185">Reference proteome</keyword>
<gene>
    <name evidence="2" type="primary">pabB</name>
    <name evidence="2" type="ORF">GCM10022410_09700</name>
</gene>
<evidence type="ECO:0000313" key="2">
    <source>
        <dbReference type="EMBL" id="GAA4065296.1"/>
    </source>
</evidence>
<evidence type="ECO:0000259" key="1">
    <source>
        <dbReference type="Pfam" id="PF00425"/>
    </source>
</evidence>
<dbReference type="SUPFAM" id="SSF56752">
    <property type="entry name" value="D-aminoacid aminotransferase-like PLP-dependent enzymes"/>
    <property type="match status" value="1"/>
</dbReference>
<dbReference type="Gene3D" id="3.60.120.10">
    <property type="entry name" value="Anthranilate synthase"/>
    <property type="match status" value="1"/>
</dbReference>
<dbReference type="InterPro" id="IPR005801">
    <property type="entry name" value="ADC_synthase"/>
</dbReference>
<dbReference type="Gene3D" id="3.20.10.10">
    <property type="entry name" value="D-amino Acid Aminotransferase, subunit A, domain 2"/>
    <property type="match status" value="1"/>
</dbReference>
<reference evidence="3" key="1">
    <citation type="journal article" date="2019" name="Int. J. Syst. Evol. Microbiol.">
        <title>The Global Catalogue of Microorganisms (GCM) 10K type strain sequencing project: providing services to taxonomists for standard genome sequencing and annotation.</title>
        <authorList>
            <consortium name="The Broad Institute Genomics Platform"/>
            <consortium name="The Broad Institute Genome Sequencing Center for Infectious Disease"/>
            <person name="Wu L."/>
            <person name="Ma J."/>
        </authorList>
    </citation>
    <scope>NUCLEOTIDE SEQUENCE [LARGE SCALE GENOMIC DNA]</scope>
    <source>
        <strain evidence="3">JCM 17250</strain>
    </source>
</reference>
<feature type="domain" description="Chorismate-utilising enzyme C-terminal" evidence="1">
    <location>
        <begin position="112"/>
        <end position="367"/>
    </location>
</feature>
<protein>
    <submittedName>
        <fullName evidence="2">Aminodeoxychorismate synthase component I</fullName>
    </submittedName>
</protein>
<dbReference type="RefSeq" id="WP_344910927.1">
    <property type="nucleotide sequence ID" value="NZ_BAABDL010000051.1"/>
</dbReference>
<name>A0ABP7VE18_9BACI</name>
<evidence type="ECO:0000313" key="3">
    <source>
        <dbReference type="Proteomes" id="UP001501734"/>
    </source>
</evidence>
<dbReference type="InterPro" id="IPR043131">
    <property type="entry name" value="BCAT-like_N"/>
</dbReference>
<dbReference type="PANTHER" id="PTHR11236:SF50">
    <property type="entry name" value="AMINODEOXYCHORISMATE SYNTHASE COMPONENT 1"/>
    <property type="match status" value="1"/>
</dbReference>